<keyword evidence="1 2" id="KW-0129">CBS domain</keyword>
<feature type="domain" description="CBS" evidence="3">
    <location>
        <begin position="7"/>
        <end position="63"/>
    </location>
</feature>
<dbReference type="PROSITE" id="PS51371">
    <property type="entry name" value="CBS"/>
    <property type="match status" value="2"/>
</dbReference>
<gene>
    <name evidence="4" type="ORF">ACFQPF_18130</name>
</gene>
<accession>A0ABW2NUP2</accession>
<evidence type="ECO:0000256" key="1">
    <source>
        <dbReference type="ARBA" id="ARBA00023122"/>
    </source>
</evidence>
<evidence type="ECO:0000313" key="5">
    <source>
        <dbReference type="Proteomes" id="UP001596549"/>
    </source>
</evidence>
<dbReference type="SMART" id="SM00116">
    <property type="entry name" value="CBS"/>
    <property type="match status" value="2"/>
</dbReference>
<feature type="domain" description="CBS" evidence="3">
    <location>
        <begin position="70"/>
        <end position="125"/>
    </location>
</feature>
<keyword evidence="5" id="KW-1185">Reference proteome</keyword>
<dbReference type="Gene3D" id="3.10.580.10">
    <property type="entry name" value="CBS-domain"/>
    <property type="match status" value="1"/>
</dbReference>
<evidence type="ECO:0000259" key="3">
    <source>
        <dbReference type="PROSITE" id="PS51371"/>
    </source>
</evidence>
<dbReference type="PANTHER" id="PTHR43080:SF2">
    <property type="entry name" value="CBS DOMAIN-CONTAINING PROTEIN"/>
    <property type="match status" value="1"/>
</dbReference>
<reference evidence="5" key="1">
    <citation type="journal article" date="2019" name="Int. J. Syst. Evol. Microbiol.">
        <title>The Global Catalogue of Microorganisms (GCM) 10K type strain sequencing project: providing services to taxonomists for standard genome sequencing and annotation.</title>
        <authorList>
            <consortium name="The Broad Institute Genomics Platform"/>
            <consortium name="The Broad Institute Genome Sequencing Center for Infectious Disease"/>
            <person name="Wu L."/>
            <person name="Ma J."/>
        </authorList>
    </citation>
    <scope>NUCLEOTIDE SEQUENCE [LARGE SCALE GENOMIC DNA]</scope>
    <source>
        <strain evidence="5">NBRC 106396</strain>
    </source>
</reference>
<name>A0ABW2NUP2_9BACL</name>
<evidence type="ECO:0000256" key="2">
    <source>
        <dbReference type="PROSITE-ProRule" id="PRU00703"/>
    </source>
</evidence>
<comment type="caution">
    <text evidence="4">The sequence shown here is derived from an EMBL/GenBank/DDBJ whole genome shotgun (WGS) entry which is preliminary data.</text>
</comment>
<protein>
    <submittedName>
        <fullName evidence="4">CBS domain-containing protein</fullName>
    </submittedName>
</protein>
<dbReference type="Pfam" id="PF00571">
    <property type="entry name" value="CBS"/>
    <property type="match status" value="2"/>
</dbReference>
<dbReference type="InterPro" id="IPR046342">
    <property type="entry name" value="CBS_dom_sf"/>
</dbReference>
<proteinExistence type="predicted"/>
<organism evidence="4 5">
    <name type="scientific">Fictibacillus iocasae</name>
    <dbReference type="NCBI Taxonomy" id="2715437"/>
    <lineage>
        <taxon>Bacteria</taxon>
        <taxon>Bacillati</taxon>
        <taxon>Bacillota</taxon>
        <taxon>Bacilli</taxon>
        <taxon>Bacillales</taxon>
        <taxon>Fictibacillaceae</taxon>
        <taxon>Fictibacillus</taxon>
    </lineage>
</organism>
<sequence>MKLKDIMTSSIETCEPSTPIQEIAGLMKSLEVGSIPVSVNGELIGIVSDRDIVTRCVAEGNIEGSARDVMSSNPISGQPDMSIEDAQRLMSQHQVRRLPVLENGNVIGIVSLGDLAVKDYDNKKAGDALTEISKS</sequence>
<evidence type="ECO:0000313" key="4">
    <source>
        <dbReference type="EMBL" id="MFC7373565.1"/>
    </source>
</evidence>
<dbReference type="SUPFAM" id="SSF54631">
    <property type="entry name" value="CBS-domain pair"/>
    <property type="match status" value="1"/>
</dbReference>
<dbReference type="Proteomes" id="UP001596549">
    <property type="component" value="Unassembled WGS sequence"/>
</dbReference>
<dbReference type="EMBL" id="JBHTCP010000052">
    <property type="protein sequence ID" value="MFC7373565.1"/>
    <property type="molecule type" value="Genomic_DNA"/>
</dbReference>
<dbReference type="RefSeq" id="WP_379751621.1">
    <property type="nucleotide sequence ID" value="NZ_JBHTCP010000052.1"/>
</dbReference>
<dbReference type="InterPro" id="IPR000644">
    <property type="entry name" value="CBS_dom"/>
</dbReference>
<dbReference type="PANTHER" id="PTHR43080">
    <property type="entry name" value="CBS DOMAIN-CONTAINING PROTEIN CBSX3, MITOCHONDRIAL"/>
    <property type="match status" value="1"/>
</dbReference>
<dbReference type="CDD" id="cd04622">
    <property type="entry name" value="CBS_pair_HRP1_like"/>
    <property type="match status" value="1"/>
</dbReference>
<dbReference type="InterPro" id="IPR051257">
    <property type="entry name" value="Diverse_CBS-Domain"/>
</dbReference>